<dbReference type="Proteomes" id="UP001596109">
    <property type="component" value="Unassembled WGS sequence"/>
</dbReference>
<comment type="caution">
    <text evidence="2">The sequence shown here is derived from an EMBL/GenBank/DDBJ whole genome shotgun (WGS) entry which is preliminary data.</text>
</comment>
<evidence type="ECO:0000256" key="1">
    <source>
        <dbReference type="SAM" id="Phobius"/>
    </source>
</evidence>
<reference evidence="3" key="1">
    <citation type="journal article" date="2019" name="Int. J. Syst. Evol. Microbiol.">
        <title>The Global Catalogue of Microorganisms (GCM) 10K type strain sequencing project: providing services to taxonomists for standard genome sequencing and annotation.</title>
        <authorList>
            <consortium name="The Broad Institute Genomics Platform"/>
            <consortium name="The Broad Institute Genome Sequencing Center for Infectious Disease"/>
            <person name="Wu L."/>
            <person name="Ma J."/>
        </authorList>
    </citation>
    <scope>NUCLEOTIDE SEQUENCE [LARGE SCALE GENOMIC DNA]</scope>
    <source>
        <strain evidence="3">CGMCC 4.1434</strain>
    </source>
</reference>
<organism evidence="2 3">
    <name type="scientific">Sporosarcina soli</name>
    <dbReference type="NCBI Taxonomy" id="334736"/>
    <lineage>
        <taxon>Bacteria</taxon>
        <taxon>Bacillati</taxon>
        <taxon>Bacillota</taxon>
        <taxon>Bacilli</taxon>
        <taxon>Bacillales</taxon>
        <taxon>Caryophanaceae</taxon>
        <taxon>Sporosarcina</taxon>
    </lineage>
</organism>
<gene>
    <name evidence="2" type="ORF">ACFPRA_18300</name>
</gene>
<keyword evidence="1" id="KW-0472">Membrane</keyword>
<protein>
    <submittedName>
        <fullName evidence="2">Uncharacterized protein</fullName>
    </submittedName>
</protein>
<keyword evidence="1" id="KW-0812">Transmembrane</keyword>
<sequence length="52" mass="5870">MAAYQMFLVLLIIVFGMISIGLQEEEHYKIKNHFAQLSGIGIVGLLATFWLT</sequence>
<proteinExistence type="predicted"/>
<keyword evidence="1" id="KW-1133">Transmembrane helix</keyword>
<feature type="transmembrane region" description="Helical" evidence="1">
    <location>
        <begin position="34"/>
        <end position="51"/>
    </location>
</feature>
<evidence type="ECO:0000313" key="2">
    <source>
        <dbReference type="EMBL" id="MFC5590854.1"/>
    </source>
</evidence>
<name>A0ABW0TMZ2_9BACL</name>
<dbReference type="EMBL" id="JBHSNO010000010">
    <property type="protein sequence ID" value="MFC5590854.1"/>
    <property type="molecule type" value="Genomic_DNA"/>
</dbReference>
<accession>A0ABW0TMZ2</accession>
<feature type="transmembrane region" description="Helical" evidence="1">
    <location>
        <begin position="6"/>
        <end position="22"/>
    </location>
</feature>
<keyword evidence="3" id="KW-1185">Reference proteome</keyword>
<evidence type="ECO:0000313" key="3">
    <source>
        <dbReference type="Proteomes" id="UP001596109"/>
    </source>
</evidence>